<dbReference type="CDD" id="cd13891">
    <property type="entry name" value="CuRO_3_CotA_like"/>
    <property type="match status" value="1"/>
</dbReference>
<organism evidence="3 4">
    <name type="scientific">Ramlibacter monticola</name>
    <dbReference type="NCBI Taxonomy" id="1926872"/>
    <lineage>
        <taxon>Bacteria</taxon>
        <taxon>Pseudomonadati</taxon>
        <taxon>Pseudomonadota</taxon>
        <taxon>Betaproteobacteria</taxon>
        <taxon>Burkholderiales</taxon>
        <taxon>Comamonadaceae</taxon>
        <taxon>Ramlibacter</taxon>
    </lineage>
</organism>
<reference evidence="3 4" key="1">
    <citation type="journal article" date="2017" name="Int. J. Syst. Evol. Microbiol.">
        <title>Ramlibacter monticola sp. nov., isolated from forest soil.</title>
        <authorList>
            <person name="Chaudhary D.K."/>
            <person name="Kim J."/>
        </authorList>
    </citation>
    <scope>NUCLEOTIDE SEQUENCE [LARGE SCALE GENOMIC DNA]</scope>
    <source>
        <strain evidence="3 4">KACC 19175</strain>
    </source>
</reference>
<dbReference type="InterPro" id="IPR011706">
    <property type="entry name" value="Cu-oxidase_C"/>
</dbReference>
<dbReference type="PROSITE" id="PS51318">
    <property type="entry name" value="TAT"/>
    <property type="match status" value="1"/>
</dbReference>
<sequence>MIARRQFLGLGGGFAAGLLLPTGLMAKTARGQVSPLLDPLKQPKFVNQLPNPLAPSYIYAPTGIDAASGLNLYEITAQKITHSAGLVDPVTGTALSFTAWAYGTANQPPVYPGRSFNLPSGTGVKVRFRNGLDPATDTYLPDVPVDQTLDWADPLNGGNPANAVYTGPVPLAAHQHGGDTESLSDGLPDAWSTFDNRRGRLFQDLYTYDNTQEATHLWYHDHAVGVTRLNVYMGLAGNYFLRDANEAALQLPAYPYEVPICIQDRTFLSTGELFYDAVDPANPLAPVPTHLPENFGNVILVNGVAWPVLDVEPRKYRLRVLNGSDSRVYDMTPSNGMPWVQIGSDLGLLNAPVAQQTLSVAPGERCDVILDFAGMAGQTIVIRNNAKAPYPSGAAVDPKTTGQIMAFRVSQPLSAIPDRPIPANLRPLLGPVPVLAAPVRTRKILLFEGTDTAARLQTMLGIVDATRPTLNGTLVYGDPITENPQVGDTEIWEFYNTTADAHPIHMHLVDFRILNRQKFSGTIAPKTNSDGSSGGVLDEASIKLLGRARAPGAEEAGKKDTAKMFPGEVTRVIANFKRPGEYVVHCHILSHEDHEMMRPYFVGPIPPGR</sequence>
<dbReference type="GO" id="GO:0042597">
    <property type="term" value="C:periplasmic space"/>
    <property type="evidence" value="ECO:0007669"/>
    <property type="project" value="UniProtKB-SubCell"/>
</dbReference>
<dbReference type="AlphaFoldDB" id="A0A936YY83"/>
<dbReference type="SUPFAM" id="SSF49503">
    <property type="entry name" value="Cupredoxins"/>
    <property type="match status" value="3"/>
</dbReference>
<accession>A0A936YY83</accession>
<dbReference type="RefSeq" id="WP_201673402.1">
    <property type="nucleotide sequence ID" value="NZ_JAEQNE010000001.1"/>
</dbReference>
<dbReference type="Pfam" id="PF07731">
    <property type="entry name" value="Cu-oxidase_2"/>
    <property type="match status" value="1"/>
</dbReference>
<dbReference type="GO" id="GO:0016491">
    <property type="term" value="F:oxidoreductase activity"/>
    <property type="evidence" value="ECO:0007669"/>
    <property type="project" value="InterPro"/>
</dbReference>
<evidence type="ECO:0000256" key="1">
    <source>
        <dbReference type="ARBA" id="ARBA00004418"/>
    </source>
</evidence>
<dbReference type="InterPro" id="IPR006311">
    <property type="entry name" value="TAT_signal"/>
</dbReference>
<comment type="caution">
    <text evidence="3">The sequence shown here is derived from an EMBL/GenBank/DDBJ whole genome shotgun (WGS) entry which is preliminary data.</text>
</comment>
<name>A0A936YY83_9BURK</name>
<dbReference type="EMBL" id="JAEQNE010000001">
    <property type="protein sequence ID" value="MBL0390824.1"/>
    <property type="molecule type" value="Genomic_DNA"/>
</dbReference>
<dbReference type="InterPro" id="IPR008972">
    <property type="entry name" value="Cupredoxin"/>
</dbReference>
<dbReference type="PANTHER" id="PTHR48267">
    <property type="entry name" value="CUPREDOXIN SUPERFAMILY PROTEIN"/>
    <property type="match status" value="1"/>
</dbReference>
<dbReference type="GO" id="GO:0005507">
    <property type="term" value="F:copper ion binding"/>
    <property type="evidence" value="ECO:0007669"/>
    <property type="project" value="InterPro"/>
</dbReference>
<dbReference type="CDD" id="cd13868">
    <property type="entry name" value="CuRO_2_CotA_like"/>
    <property type="match status" value="1"/>
</dbReference>
<feature type="domain" description="Plastocyanin-like" evidence="2">
    <location>
        <begin position="455"/>
        <end position="603"/>
    </location>
</feature>
<dbReference type="PANTHER" id="PTHR48267:SF1">
    <property type="entry name" value="BILIRUBIN OXIDASE"/>
    <property type="match status" value="1"/>
</dbReference>
<evidence type="ECO:0000259" key="2">
    <source>
        <dbReference type="Pfam" id="PF07731"/>
    </source>
</evidence>
<dbReference type="Gene3D" id="2.60.40.420">
    <property type="entry name" value="Cupredoxins - blue copper proteins"/>
    <property type="match status" value="3"/>
</dbReference>
<keyword evidence="4" id="KW-1185">Reference proteome</keyword>
<dbReference type="Proteomes" id="UP000599109">
    <property type="component" value="Unassembled WGS sequence"/>
</dbReference>
<gene>
    <name evidence="3" type="ORF">JJ685_06685</name>
</gene>
<comment type="subcellular location">
    <subcellularLocation>
        <location evidence="1">Periplasm</location>
    </subcellularLocation>
</comment>
<dbReference type="InterPro" id="IPR045087">
    <property type="entry name" value="Cu-oxidase_fam"/>
</dbReference>
<protein>
    <submittedName>
        <fullName evidence="3">Multicopper oxidase domain-containing protein</fullName>
    </submittedName>
</protein>
<evidence type="ECO:0000313" key="3">
    <source>
        <dbReference type="EMBL" id="MBL0390824.1"/>
    </source>
</evidence>
<proteinExistence type="predicted"/>
<evidence type="ECO:0000313" key="4">
    <source>
        <dbReference type="Proteomes" id="UP000599109"/>
    </source>
</evidence>